<gene>
    <name evidence="2" type="ORF">G6011_09565</name>
</gene>
<name>A0AAD4FAG3_9PLEO</name>
<reference evidence="2" key="1">
    <citation type="submission" date="2021-07" db="EMBL/GenBank/DDBJ databases">
        <title>Genome Resource of American Ginseng Black Spot Pathogen Alternaria panax.</title>
        <authorList>
            <person name="Qiu C."/>
            <person name="Wang W."/>
            <person name="Liu Z."/>
        </authorList>
    </citation>
    <scope>NUCLEOTIDE SEQUENCE</scope>
    <source>
        <strain evidence="2">BNCC115425</strain>
    </source>
</reference>
<feature type="region of interest" description="Disordered" evidence="1">
    <location>
        <begin position="1"/>
        <end position="20"/>
    </location>
</feature>
<comment type="caution">
    <text evidence="2">The sequence shown here is derived from an EMBL/GenBank/DDBJ whole genome shotgun (WGS) entry which is preliminary data.</text>
</comment>
<protein>
    <submittedName>
        <fullName evidence="2">Uncharacterized protein</fullName>
    </submittedName>
</protein>
<organism evidence="2 3">
    <name type="scientific">Alternaria panax</name>
    <dbReference type="NCBI Taxonomy" id="48097"/>
    <lineage>
        <taxon>Eukaryota</taxon>
        <taxon>Fungi</taxon>
        <taxon>Dikarya</taxon>
        <taxon>Ascomycota</taxon>
        <taxon>Pezizomycotina</taxon>
        <taxon>Dothideomycetes</taxon>
        <taxon>Pleosporomycetidae</taxon>
        <taxon>Pleosporales</taxon>
        <taxon>Pleosporineae</taxon>
        <taxon>Pleosporaceae</taxon>
        <taxon>Alternaria</taxon>
        <taxon>Alternaria sect. Panax</taxon>
    </lineage>
</organism>
<dbReference type="EMBL" id="JAANER010000008">
    <property type="protein sequence ID" value="KAG9186457.1"/>
    <property type="molecule type" value="Genomic_DNA"/>
</dbReference>
<feature type="region of interest" description="Disordered" evidence="1">
    <location>
        <begin position="222"/>
        <end position="249"/>
    </location>
</feature>
<accession>A0AAD4FAG3</accession>
<evidence type="ECO:0000256" key="1">
    <source>
        <dbReference type="SAM" id="MobiDB-lite"/>
    </source>
</evidence>
<sequence>MAHDSVAASQPNLPDQRPREEKLIILPDSDGKFQCSHCPKRYGHRCHEPYKFHLEVKHGYTIGYISIESMHLEAAIPEIRSCYDVWCEGGMHYVRVNVLRSFGPSSTIQLDEDETLTEKEFFQTPFVRTKPYEETVKRITKLNERCCRPVQNTIRANIPKYSSPNTGTDLIHPGYKNVVKWLRSCFFACFSTRRRPNRWSFPAWHHEPDFRRASLHSSKEGIIPDTRHQSNTETNTFRESSDLKGGTKYRMSTGNLSAPKYAASDDMLPAARTTSKHVNRVTDASLPDNITGVVAVDSFYSTCEGVYGHKVIVLTRSDSIVVLQRADFGALVERERIARQLRDIIGDLAYDQLSEFERRRIDVRDPVYRGLLPEEGFELKVGEALPLEQCSPVLQAYVQSVVSI</sequence>
<evidence type="ECO:0000313" key="2">
    <source>
        <dbReference type="EMBL" id="KAG9186457.1"/>
    </source>
</evidence>
<dbReference type="Proteomes" id="UP001199106">
    <property type="component" value="Unassembled WGS sequence"/>
</dbReference>
<evidence type="ECO:0000313" key="3">
    <source>
        <dbReference type="Proteomes" id="UP001199106"/>
    </source>
</evidence>
<proteinExistence type="predicted"/>
<keyword evidence="3" id="KW-1185">Reference proteome</keyword>
<dbReference type="AlphaFoldDB" id="A0AAD4FAG3"/>